<evidence type="ECO:0000313" key="17">
    <source>
        <dbReference type="EMBL" id="GFO66754.1"/>
    </source>
</evidence>
<dbReference type="PIRSF" id="PIRSF004491">
    <property type="entry name" value="FAD_Synth"/>
    <property type="match status" value="1"/>
</dbReference>
<organism evidence="17 18">
    <name type="scientific">Geomonas limicola</name>
    <dbReference type="NCBI Taxonomy" id="2740186"/>
    <lineage>
        <taxon>Bacteria</taxon>
        <taxon>Pseudomonadati</taxon>
        <taxon>Thermodesulfobacteriota</taxon>
        <taxon>Desulfuromonadia</taxon>
        <taxon>Geobacterales</taxon>
        <taxon>Geobacteraceae</taxon>
        <taxon>Geomonas</taxon>
    </lineage>
</organism>
<dbReference type="NCBIfam" id="TIGR00083">
    <property type="entry name" value="ribF"/>
    <property type="match status" value="1"/>
</dbReference>
<dbReference type="SUPFAM" id="SSF82114">
    <property type="entry name" value="Riboflavin kinase-like"/>
    <property type="match status" value="1"/>
</dbReference>
<evidence type="ECO:0000256" key="2">
    <source>
        <dbReference type="ARBA" id="ARBA00004726"/>
    </source>
</evidence>
<evidence type="ECO:0000256" key="10">
    <source>
        <dbReference type="ARBA" id="ARBA00022827"/>
    </source>
</evidence>
<dbReference type="SMART" id="SM00904">
    <property type="entry name" value="Flavokinase"/>
    <property type="match status" value="1"/>
</dbReference>
<dbReference type="NCBIfam" id="TIGR00125">
    <property type="entry name" value="cyt_tran_rel"/>
    <property type="match status" value="1"/>
</dbReference>
<dbReference type="InterPro" id="IPR023468">
    <property type="entry name" value="Riboflavin_kinase"/>
</dbReference>
<comment type="pathway">
    <text evidence="3 15">Cofactor biosynthesis; FMN biosynthesis; FMN from riboflavin (ATP route): step 1/1.</text>
</comment>
<dbReference type="InterPro" id="IPR014729">
    <property type="entry name" value="Rossmann-like_a/b/a_fold"/>
</dbReference>
<dbReference type="Pfam" id="PF01687">
    <property type="entry name" value="Flavokinase"/>
    <property type="match status" value="1"/>
</dbReference>
<dbReference type="UniPathway" id="UPA00276">
    <property type="reaction ID" value="UER00406"/>
</dbReference>
<dbReference type="GO" id="GO:0003919">
    <property type="term" value="F:FMN adenylyltransferase activity"/>
    <property type="evidence" value="ECO:0007669"/>
    <property type="project" value="UniProtKB-UniRule"/>
</dbReference>
<proteinExistence type="inferred from homology"/>
<evidence type="ECO:0000259" key="16">
    <source>
        <dbReference type="SMART" id="SM00904"/>
    </source>
</evidence>
<dbReference type="InterPro" id="IPR015865">
    <property type="entry name" value="Riboflavin_kinase_bac/euk"/>
</dbReference>
<dbReference type="RefSeq" id="WP_183359285.1">
    <property type="nucleotide sequence ID" value="NZ_BLXZ01000001.1"/>
</dbReference>
<protein>
    <recommendedName>
        <fullName evidence="15">Riboflavin biosynthesis protein</fullName>
    </recommendedName>
    <domain>
        <recommendedName>
            <fullName evidence="15">Riboflavin kinase</fullName>
            <ecNumber evidence="15">2.7.1.26</ecNumber>
        </recommendedName>
        <alternativeName>
            <fullName evidence="15">Flavokinase</fullName>
        </alternativeName>
    </domain>
    <domain>
        <recommendedName>
            <fullName evidence="15">FMN adenylyltransferase</fullName>
            <ecNumber evidence="15">2.7.7.2</ecNumber>
        </recommendedName>
        <alternativeName>
            <fullName evidence="15">FAD pyrophosphorylase</fullName>
        </alternativeName>
        <alternativeName>
            <fullName evidence="15">FAD synthase</fullName>
        </alternativeName>
    </domain>
</protein>
<evidence type="ECO:0000256" key="5">
    <source>
        <dbReference type="ARBA" id="ARBA00022643"/>
    </source>
</evidence>
<dbReference type="GO" id="GO:0006747">
    <property type="term" value="P:FAD biosynthetic process"/>
    <property type="evidence" value="ECO:0007669"/>
    <property type="project" value="UniProtKB-UniRule"/>
</dbReference>
<dbReference type="EC" id="2.7.7.2" evidence="15"/>
<keyword evidence="8 15" id="KW-0547">Nucleotide-binding</keyword>
<evidence type="ECO:0000256" key="1">
    <source>
        <dbReference type="ARBA" id="ARBA00002121"/>
    </source>
</evidence>
<comment type="catalytic activity">
    <reaction evidence="14 15">
        <text>FMN + ATP + H(+) = FAD + diphosphate</text>
        <dbReference type="Rhea" id="RHEA:17237"/>
        <dbReference type="ChEBI" id="CHEBI:15378"/>
        <dbReference type="ChEBI" id="CHEBI:30616"/>
        <dbReference type="ChEBI" id="CHEBI:33019"/>
        <dbReference type="ChEBI" id="CHEBI:57692"/>
        <dbReference type="ChEBI" id="CHEBI:58210"/>
        <dbReference type="EC" id="2.7.7.2"/>
    </reaction>
</comment>
<keyword evidence="11 15" id="KW-0067">ATP-binding</keyword>
<dbReference type="InterPro" id="IPR004821">
    <property type="entry name" value="Cyt_trans-like"/>
</dbReference>
<dbReference type="FunFam" id="3.40.50.620:FF:000021">
    <property type="entry name" value="Riboflavin biosynthesis protein"/>
    <property type="match status" value="1"/>
</dbReference>
<dbReference type="Pfam" id="PF06574">
    <property type="entry name" value="FAD_syn"/>
    <property type="match status" value="1"/>
</dbReference>
<dbReference type="PANTHER" id="PTHR22749:SF6">
    <property type="entry name" value="RIBOFLAVIN KINASE"/>
    <property type="match status" value="1"/>
</dbReference>
<evidence type="ECO:0000256" key="6">
    <source>
        <dbReference type="ARBA" id="ARBA00022679"/>
    </source>
</evidence>
<dbReference type="GO" id="GO:0009398">
    <property type="term" value="P:FMN biosynthetic process"/>
    <property type="evidence" value="ECO:0007669"/>
    <property type="project" value="UniProtKB-UniRule"/>
</dbReference>
<keyword evidence="5 15" id="KW-0288">FMN</keyword>
<gene>
    <name evidence="17" type="primary">ribF</name>
    <name evidence="17" type="ORF">GMLC_03330</name>
</gene>
<keyword evidence="12" id="KW-0511">Multifunctional enzyme</keyword>
<evidence type="ECO:0000256" key="14">
    <source>
        <dbReference type="ARBA" id="ARBA00049494"/>
    </source>
</evidence>
<comment type="function">
    <text evidence="1">Catalyzes the phosphorylation of riboflavin to FMN followed by the adenylation of FMN to FAD.</text>
</comment>
<evidence type="ECO:0000256" key="7">
    <source>
        <dbReference type="ARBA" id="ARBA00022695"/>
    </source>
</evidence>
<keyword evidence="9 15" id="KW-0418">Kinase</keyword>
<evidence type="ECO:0000256" key="12">
    <source>
        <dbReference type="ARBA" id="ARBA00023268"/>
    </source>
</evidence>
<accession>A0A6V8N446</accession>
<evidence type="ECO:0000256" key="9">
    <source>
        <dbReference type="ARBA" id="ARBA00022777"/>
    </source>
</evidence>
<dbReference type="Gene3D" id="3.40.50.620">
    <property type="entry name" value="HUPs"/>
    <property type="match status" value="1"/>
</dbReference>
<dbReference type="NCBIfam" id="NF004162">
    <property type="entry name" value="PRK05627.1-5"/>
    <property type="match status" value="1"/>
</dbReference>
<comment type="pathway">
    <text evidence="2 15">Cofactor biosynthesis; FAD biosynthesis; FAD from FMN: step 1/1.</text>
</comment>
<dbReference type="EC" id="2.7.1.26" evidence="15"/>
<comment type="catalytic activity">
    <reaction evidence="13 15">
        <text>riboflavin + ATP = FMN + ADP + H(+)</text>
        <dbReference type="Rhea" id="RHEA:14357"/>
        <dbReference type="ChEBI" id="CHEBI:15378"/>
        <dbReference type="ChEBI" id="CHEBI:30616"/>
        <dbReference type="ChEBI" id="CHEBI:57986"/>
        <dbReference type="ChEBI" id="CHEBI:58210"/>
        <dbReference type="ChEBI" id="CHEBI:456216"/>
        <dbReference type="EC" id="2.7.1.26"/>
    </reaction>
</comment>
<dbReference type="UniPathway" id="UPA00277">
    <property type="reaction ID" value="UER00407"/>
</dbReference>
<comment type="caution">
    <text evidence="17">The sequence shown here is derived from an EMBL/GenBank/DDBJ whole genome shotgun (WGS) entry which is preliminary data.</text>
</comment>
<dbReference type="InterPro" id="IPR023465">
    <property type="entry name" value="Riboflavin_kinase_dom_sf"/>
</dbReference>
<dbReference type="GO" id="GO:0008531">
    <property type="term" value="F:riboflavin kinase activity"/>
    <property type="evidence" value="ECO:0007669"/>
    <property type="project" value="UniProtKB-UniRule"/>
</dbReference>
<dbReference type="Gene3D" id="2.40.30.30">
    <property type="entry name" value="Riboflavin kinase-like"/>
    <property type="match status" value="1"/>
</dbReference>
<evidence type="ECO:0000256" key="13">
    <source>
        <dbReference type="ARBA" id="ARBA00047880"/>
    </source>
</evidence>
<evidence type="ECO:0000256" key="3">
    <source>
        <dbReference type="ARBA" id="ARBA00005201"/>
    </source>
</evidence>
<dbReference type="GO" id="GO:0009231">
    <property type="term" value="P:riboflavin biosynthetic process"/>
    <property type="evidence" value="ECO:0007669"/>
    <property type="project" value="InterPro"/>
</dbReference>
<evidence type="ECO:0000256" key="15">
    <source>
        <dbReference type="PIRNR" id="PIRNR004491"/>
    </source>
</evidence>
<keyword evidence="7 15" id="KW-0548">Nucleotidyltransferase</keyword>
<dbReference type="SUPFAM" id="SSF52374">
    <property type="entry name" value="Nucleotidylyl transferase"/>
    <property type="match status" value="1"/>
</dbReference>
<name>A0A6V8N446_9BACT</name>
<dbReference type="EMBL" id="BLXZ01000001">
    <property type="protein sequence ID" value="GFO66754.1"/>
    <property type="molecule type" value="Genomic_DNA"/>
</dbReference>
<dbReference type="FunFam" id="2.40.30.30:FF:000003">
    <property type="entry name" value="Riboflavin biosynthesis protein"/>
    <property type="match status" value="1"/>
</dbReference>
<evidence type="ECO:0000313" key="18">
    <source>
        <dbReference type="Proteomes" id="UP000587586"/>
    </source>
</evidence>
<keyword evidence="10 15" id="KW-0274">FAD</keyword>
<dbReference type="GO" id="GO:0005524">
    <property type="term" value="F:ATP binding"/>
    <property type="evidence" value="ECO:0007669"/>
    <property type="project" value="UniProtKB-UniRule"/>
</dbReference>
<dbReference type="Proteomes" id="UP000587586">
    <property type="component" value="Unassembled WGS sequence"/>
</dbReference>
<feature type="domain" description="Riboflavin kinase" evidence="16">
    <location>
        <begin position="183"/>
        <end position="306"/>
    </location>
</feature>
<dbReference type="InterPro" id="IPR015864">
    <property type="entry name" value="FAD_synthase"/>
</dbReference>
<keyword evidence="6 15" id="KW-0808">Transferase</keyword>
<evidence type="ECO:0000256" key="11">
    <source>
        <dbReference type="ARBA" id="ARBA00022840"/>
    </source>
</evidence>
<dbReference type="InterPro" id="IPR002606">
    <property type="entry name" value="Riboflavin_kinase_bac"/>
</dbReference>
<keyword evidence="4 15" id="KW-0285">Flavoprotein</keyword>
<dbReference type="NCBIfam" id="NF004160">
    <property type="entry name" value="PRK05627.1-3"/>
    <property type="match status" value="1"/>
</dbReference>
<comment type="similarity">
    <text evidence="15">Belongs to the ribF family.</text>
</comment>
<sequence length="317" mass="34896">MIIYKSIAEVTEKLRHPVATIGNFDGVHLGHREIFKRVRELARKAGGVSVVITFAPHPLQVLAPERGVKLITSPREKAALIEASGIDYLLEIPFDAAFAALSARQFVERVLVETLGIDHLVIGYDYAFGKGREGDVTLLRELGGRFGYTVELLPAVANGDTVYSSTKVRELVTRGDVKGVVAVLGRHYFITGTVVHGQHRGRGLGFPTANLETEDDLLPEVGVYAVKVRIGTELFDGACNIGSNPTFQNERVTLEVFLFDFDGDLYGMEVSVFFLDRLRGEQRFPNLDALKAAIAADVAHCKEILRDASIIEYHDTE</sequence>
<reference evidence="18" key="1">
    <citation type="submission" date="2020-06" db="EMBL/GenBank/DDBJ databases">
        <title>Draft genomic sequecing of Geomonas sp. Red745.</title>
        <authorList>
            <person name="Itoh H."/>
            <person name="Xu Z.X."/>
            <person name="Ushijima N."/>
            <person name="Masuda Y."/>
            <person name="Shiratori Y."/>
            <person name="Senoo K."/>
        </authorList>
    </citation>
    <scope>NUCLEOTIDE SEQUENCE [LARGE SCALE GENOMIC DNA]</scope>
    <source>
        <strain evidence="18">Red745</strain>
    </source>
</reference>
<keyword evidence="18" id="KW-1185">Reference proteome</keyword>
<evidence type="ECO:0000256" key="8">
    <source>
        <dbReference type="ARBA" id="ARBA00022741"/>
    </source>
</evidence>
<dbReference type="CDD" id="cd02064">
    <property type="entry name" value="FAD_synthetase_N"/>
    <property type="match status" value="1"/>
</dbReference>
<dbReference type="AlphaFoldDB" id="A0A6V8N446"/>
<evidence type="ECO:0000256" key="4">
    <source>
        <dbReference type="ARBA" id="ARBA00022630"/>
    </source>
</evidence>
<dbReference type="PANTHER" id="PTHR22749">
    <property type="entry name" value="RIBOFLAVIN KINASE/FMN ADENYLYLTRANSFERASE"/>
    <property type="match status" value="1"/>
</dbReference>